<name>A0A9P4M930_9PEZI</name>
<dbReference type="EMBL" id="ML978123">
    <property type="protein sequence ID" value="KAF2102296.1"/>
    <property type="molecule type" value="Genomic_DNA"/>
</dbReference>
<proteinExistence type="predicted"/>
<comment type="caution">
    <text evidence="1">The sequence shown here is derived from an EMBL/GenBank/DDBJ whole genome shotgun (WGS) entry which is preliminary data.</text>
</comment>
<dbReference type="Proteomes" id="UP000799772">
    <property type="component" value="Unassembled WGS sequence"/>
</dbReference>
<evidence type="ECO:0000313" key="1">
    <source>
        <dbReference type="EMBL" id="KAF2102296.1"/>
    </source>
</evidence>
<protein>
    <submittedName>
        <fullName evidence="1">Uncharacterized protein</fullName>
    </submittedName>
</protein>
<evidence type="ECO:0000313" key="2">
    <source>
        <dbReference type="Proteomes" id="UP000799772"/>
    </source>
</evidence>
<gene>
    <name evidence="1" type="ORF">NA57DRAFT_73725</name>
</gene>
<dbReference type="AlphaFoldDB" id="A0A9P4M930"/>
<organism evidence="1 2">
    <name type="scientific">Rhizodiscina lignyota</name>
    <dbReference type="NCBI Taxonomy" id="1504668"/>
    <lineage>
        <taxon>Eukaryota</taxon>
        <taxon>Fungi</taxon>
        <taxon>Dikarya</taxon>
        <taxon>Ascomycota</taxon>
        <taxon>Pezizomycotina</taxon>
        <taxon>Dothideomycetes</taxon>
        <taxon>Pleosporomycetidae</taxon>
        <taxon>Aulographales</taxon>
        <taxon>Rhizodiscinaceae</taxon>
        <taxon>Rhizodiscina</taxon>
    </lineage>
</organism>
<sequence>MDLPLELRQEIFGHVLRFRTHSEGQTWLYPKRKASGHDGAKQIHKRLFTPLLYVKKQIRWEMIHVLKRRVEEVKQIQADSEGLWFPAPIVSDEAQTLNRLIALLVRPHPAIPENPLEKLTAIRSHSYFGSLNYKSGSEAFWESYWLPHSVTYTLEYIAQSGNPDMCHFIGLPIERTFIHSEVSQMDHLSGTLRGLTTTRASHVSDEKASLLATSTIMDPATLQPSTFSFMDLPIELRQKILKFLLDPGFLLPGGEFSLKPALGETTTKLFRKMYAHQISTLLFLNRQTRRDMVYVLRQGRREFAQRKDEKHYRKCYNASRGCFWPFPCTVEAVMGKFLWALCKKKRGVEWPERKKDWPEACKRVFTLKWWKRHSRLW</sequence>
<accession>A0A9P4M930</accession>
<keyword evidence="2" id="KW-1185">Reference proteome</keyword>
<reference evidence="1" key="1">
    <citation type="journal article" date="2020" name="Stud. Mycol.">
        <title>101 Dothideomycetes genomes: a test case for predicting lifestyles and emergence of pathogens.</title>
        <authorList>
            <person name="Haridas S."/>
            <person name="Albert R."/>
            <person name="Binder M."/>
            <person name="Bloem J."/>
            <person name="Labutti K."/>
            <person name="Salamov A."/>
            <person name="Andreopoulos B."/>
            <person name="Baker S."/>
            <person name="Barry K."/>
            <person name="Bills G."/>
            <person name="Bluhm B."/>
            <person name="Cannon C."/>
            <person name="Castanera R."/>
            <person name="Culley D."/>
            <person name="Daum C."/>
            <person name="Ezra D."/>
            <person name="Gonzalez J."/>
            <person name="Henrissat B."/>
            <person name="Kuo A."/>
            <person name="Liang C."/>
            <person name="Lipzen A."/>
            <person name="Lutzoni F."/>
            <person name="Magnuson J."/>
            <person name="Mondo S."/>
            <person name="Nolan M."/>
            <person name="Ohm R."/>
            <person name="Pangilinan J."/>
            <person name="Park H.-J."/>
            <person name="Ramirez L."/>
            <person name="Alfaro M."/>
            <person name="Sun H."/>
            <person name="Tritt A."/>
            <person name="Yoshinaga Y."/>
            <person name="Zwiers L.-H."/>
            <person name="Turgeon B."/>
            <person name="Goodwin S."/>
            <person name="Spatafora J."/>
            <person name="Crous P."/>
            <person name="Grigoriev I."/>
        </authorList>
    </citation>
    <scope>NUCLEOTIDE SEQUENCE</scope>
    <source>
        <strain evidence="1">CBS 133067</strain>
    </source>
</reference>